<reference evidence="1 2" key="1">
    <citation type="journal article" date="2012" name="BMC Genomics">
        <title>Genome-guided analysis of physiological and morphological traits of the fermentative acetate oxidizer Thermacetogenium phaeum.</title>
        <authorList>
            <person name="Oehler D."/>
            <person name="Poehlein A."/>
            <person name="Leimbach A."/>
            <person name="Muller N."/>
            <person name="Daniel R."/>
            <person name="Gottschalk G."/>
            <person name="Schink B."/>
        </authorList>
    </citation>
    <scope>NUCLEOTIDE SEQUENCE [LARGE SCALE GENOMIC DNA]</scope>
    <source>
        <strain evidence="2">ATCC BAA-254 / DSM 26808 / PB</strain>
    </source>
</reference>
<dbReference type="STRING" id="1089553.Tph_c00660"/>
<keyword evidence="2" id="KW-1185">Reference proteome</keyword>
<dbReference type="AlphaFoldDB" id="K4LED4"/>
<proteinExistence type="predicted"/>
<dbReference type="HOGENOM" id="CLU_2014189_0_0_9"/>
<sequence>MFRRRAVSSIIRINRRVIANPRACRRPAAAAANRAFGYSSSKTGGQDPAFRPGRKAFFSDEGAAQFFEDNFLKGAVLALKKGGAQGAERARNHQIDPLCPLLRLSGQTGAGCPGGNTGRAAAL</sequence>
<accession>K4LED4</accession>
<organism evidence="1 2">
    <name type="scientific">Thermacetogenium phaeum (strain ATCC BAA-254 / DSM 26808 / PB)</name>
    <dbReference type="NCBI Taxonomy" id="1089553"/>
    <lineage>
        <taxon>Bacteria</taxon>
        <taxon>Bacillati</taxon>
        <taxon>Bacillota</taxon>
        <taxon>Clostridia</taxon>
        <taxon>Thermoanaerobacterales</taxon>
        <taxon>Thermoanaerobacteraceae</taxon>
        <taxon>Thermacetogenium</taxon>
    </lineage>
</organism>
<protein>
    <submittedName>
        <fullName evidence="1">Uncharacterized protein</fullName>
    </submittedName>
</protein>
<evidence type="ECO:0000313" key="1">
    <source>
        <dbReference type="EMBL" id="AFV10315.1"/>
    </source>
</evidence>
<dbReference type="Proteomes" id="UP000000467">
    <property type="component" value="Chromosome"/>
</dbReference>
<dbReference type="EMBL" id="CP003732">
    <property type="protein sequence ID" value="AFV10315.1"/>
    <property type="molecule type" value="Genomic_DNA"/>
</dbReference>
<name>K4LED4_THEPS</name>
<dbReference type="KEGG" id="tpz:Tph_c00660"/>
<gene>
    <name evidence="1" type="ordered locus">Tph_c00660</name>
</gene>
<evidence type="ECO:0000313" key="2">
    <source>
        <dbReference type="Proteomes" id="UP000000467"/>
    </source>
</evidence>